<dbReference type="Proteomes" id="UP000245910">
    <property type="component" value="Chromosome IIII"/>
</dbReference>
<proteinExistence type="predicted"/>
<evidence type="ECO:0000256" key="1">
    <source>
        <dbReference type="ARBA" id="ARBA00022801"/>
    </source>
</evidence>
<name>A0A2L2SRW1_9HYPO</name>
<keyword evidence="4" id="KW-1185">Reference proteome</keyword>
<sequence>MLSSSYFIIYYMTQLDNTTIMTAPDNASQPVLVDPEYRVFKEMVDLQMQQLGPPPMDTVSDIRNATDGMLAMVASTVQYPDGMQESVHFAPSSLPSSSAAHRIPITRYIPNATASAAGPQRAIIYIHGGGLIAGSVNAFRPWAAELAERSGTQVFSVEYRLAPEFSIAPPCSKGESPAPFAVHDVLDALSWLQSSDTSSELGIDPARILLSGNSAGGAIAAGVALLERDRKRRGERGDLPPITGILLNYPMLDDRTTAAEGAAENEWHVFTDKVNQIGWQAYTGFELHERDDLKVSRYTSPARCDDVSGMPPTLIDVPALDLLKSEGIAFATRLAGANVAVQLNVYPGIAHGFDGQIPEHRLSKLMKFNNEQFTQRM</sequence>
<dbReference type="SUPFAM" id="SSF53474">
    <property type="entry name" value="alpha/beta-Hydrolases"/>
    <property type="match status" value="1"/>
</dbReference>
<dbReference type="EMBL" id="LN649232">
    <property type="protein sequence ID" value="CEI41840.1"/>
    <property type="molecule type" value="Genomic_DNA"/>
</dbReference>
<dbReference type="AlphaFoldDB" id="A0A2L2SRW1"/>
<dbReference type="Pfam" id="PF07859">
    <property type="entry name" value="Abhydrolase_3"/>
    <property type="match status" value="1"/>
</dbReference>
<dbReference type="InterPro" id="IPR013094">
    <property type="entry name" value="AB_hydrolase_3"/>
</dbReference>
<protein>
    <recommendedName>
        <fullName evidence="2">Alpha/beta hydrolase fold-3 domain-containing protein</fullName>
    </recommendedName>
</protein>
<dbReference type="GO" id="GO:0016787">
    <property type="term" value="F:hydrolase activity"/>
    <property type="evidence" value="ECO:0007669"/>
    <property type="project" value="UniProtKB-KW"/>
</dbReference>
<keyword evidence="1" id="KW-0378">Hydrolase</keyword>
<dbReference type="PANTHER" id="PTHR48081">
    <property type="entry name" value="AB HYDROLASE SUPERFAMILY PROTEIN C4A8.06C"/>
    <property type="match status" value="1"/>
</dbReference>
<dbReference type="InterPro" id="IPR029058">
    <property type="entry name" value="AB_hydrolase_fold"/>
</dbReference>
<organism evidence="3 4">
    <name type="scientific">Fusarium venenatum</name>
    <dbReference type="NCBI Taxonomy" id="56646"/>
    <lineage>
        <taxon>Eukaryota</taxon>
        <taxon>Fungi</taxon>
        <taxon>Dikarya</taxon>
        <taxon>Ascomycota</taxon>
        <taxon>Pezizomycotina</taxon>
        <taxon>Sordariomycetes</taxon>
        <taxon>Hypocreomycetidae</taxon>
        <taxon>Hypocreales</taxon>
        <taxon>Nectriaceae</taxon>
        <taxon>Fusarium</taxon>
    </lineage>
</organism>
<evidence type="ECO:0000313" key="3">
    <source>
        <dbReference type="EMBL" id="CEI41840.1"/>
    </source>
</evidence>
<accession>A0A2L2SRW1</accession>
<reference evidence="4" key="1">
    <citation type="submission" date="2014-10" db="EMBL/GenBank/DDBJ databases">
        <authorList>
            <person name="King R."/>
        </authorList>
    </citation>
    <scope>NUCLEOTIDE SEQUENCE [LARGE SCALE GENOMIC DNA]</scope>
    <source>
        <strain evidence="4">A3/5</strain>
    </source>
</reference>
<dbReference type="InterPro" id="IPR050300">
    <property type="entry name" value="GDXG_lipolytic_enzyme"/>
</dbReference>
<evidence type="ECO:0000259" key="2">
    <source>
        <dbReference type="Pfam" id="PF07859"/>
    </source>
</evidence>
<dbReference type="PANTHER" id="PTHR48081:SF8">
    <property type="entry name" value="ALPHA_BETA HYDROLASE FOLD-3 DOMAIN-CONTAINING PROTEIN-RELATED"/>
    <property type="match status" value="1"/>
</dbReference>
<dbReference type="Gene3D" id="3.40.50.1820">
    <property type="entry name" value="alpha/beta hydrolase"/>
    <property type="match status" value="1"/>
</dbReference>
<evidence type="ECO:0000313" key="4">
    <source>
        <dbReference type="Proteomes" id="UP000245910"/>
    </source>
</evidence>
<dbReference type="STRING" id="56646.A0A2L2SRW1"/>
<feature type="domain" description="Alpha/beta hydrolase fold-3" evidence="2">
    <location>
        <begin position="123"/>
        <end position="353"/>
    </location>
</feature>